<proteinExistence type="predicted"/>
<evidence type="ECO:0000256" key="1">
    <source>
        <dbReference type="SAM" id="MobiDB-lite"/>
    </source>
</evidence>
<feature type="compositionally biased region" description="Polar residues" evidence="1">
    <location>
        <begin position="506"/>
        <end position="526"/>
    </location>
</feature>
<keyword evidence="4" id="KW-1185">Reference proteome</keyword>
<name>A0A8H3I7W1_9LECA</name>
<evidence type="ECO:0000313" key="4">
    <source>
        <dbReference type="Proteomes" id="UP000664169"/>
    </source>
</evidence>
<feature type="compositionally biased region" description="Low complexity" evidence="1">
    <location>
        <begin position="20"/>
        <end position="45"/>
    </location>
</feature>
<dbReference type="GO" id="GO:0000124">
    <property type="term" value="C:SAGA complex"/>
    <property type="evidence" value="ECO:0007669"/>
    <property type="project" value="InterPro"/>
</dbReference>
<feature type="compositionally biased region" description="Basic and acidic residues" evidence="1">
    <location>
        <begin position="479"/>
        <end position="505"/>
    </location>
</feature>
<dbReference type="GO" id="GO:0006357">
    <property type="term" value="P:regulation of transcription by RNA polymerase II"/>
    <property type="evidence" value="ECO:0007669"/>
    <property type="project" value="TreeGrafter"/>
</dbReference>
<feature type="region of interest" description="Disordered" evidence="1">
    <location>
        <begin position="409"/>
        <end position="430"/>
    </location>
</feature>
<feature type="compositionally biased region" description="Low complexity" evidence="1">
    <location>
        <begin position="461"/>
        <end position="476"/>
    </location>
</feature>
<feature type="compositionally biased region" description="Polar residues" evidence="1">
    <location>
        <begin position="540"/>
        <end position="559"/>
    </location>
</feature>
<accession>A0A8H3I7W1</accession>
<feature type="region of interest" description="Disordered" evidence="1">
    <location>
        <begin position="1"/>
        <end position="100"/>
    </location>
</feature>
<organism evidence="3 4">
    <name type="scientific">Gomphillus americanus</name>
    <dbReference type="NCBI Taxonomy" id="1940652"/>
    <lineage>
        <taxon>Eukaryota</taxon>
        <taxon>Fungi</taxon>
        <taxon>Dikarya</taxon>
        <taxon>Ascomycota</taxon>
        <taxon>Pezizomycotina</taxon>
        <taxon>Lecanoromycetes</taxon>
        <taxon>OSLEUM clade</taxon>
        <taxon>Ostropomycetidae</taxon>
        <taxon>Ostropales</taxon>
        <taxon>Graphidaceae</taxon>
        <taxon>Gomphilloideae</taxon>
        <taxon>Gomphillus</taxon>
    </lineage>
</organism>
<dbReference type="AlphaFoldDB" id="A0A8H3I7W1"/>
<protein>
    <recommendedName>
        <fullName evidence="2">Spt20-like SEP domain-containing protein</fullName>
    </recommendedName>
</protein>
<dbReference type="Pfam" id="PF12090">
    <property type="entry name" value="Spt20_SEP"/>
    <property type="match status" value="1"/>
</dbReference>
<feature type="region of interest" description="Disordered" evidence="1">
    <location>
        <begin position="227"/>
        <end position="262"/>
    </location>
</feature>
<feature type="domain" description="Spt20-like SEP" evidence="2">
    <location>
        <begin position="124"/>
        <end position="361"/>
    </location>
</feature>
<sequence>MPSARPSGPLPKLKKPIPPALQTSPNGIRSPSSPSPSLASKRLPPGIQAPTSAGIGIANGGMTPNGTGPRIMRRKDSQKFGDGIKPKIGRPPIDTPTTNNIRPVKKVYEPFVKTTSWLLKKYRKAQPSFILHLHPQYFRFDQQDGSFSYTSPMRILLEHIKNQTVPQEMLEDFHAAGIKFYECCLIVQIHDHRNTSSGATSNSNASQNDRNQPFSIHNYNQYVTPSSYVPYPNSKPAEEPEKPETAEDKDKRPADADTEMAQGPRIFTTVLFPTAMTLQDDMIRIAASRDAAIRKQGNAIQTVGPVFLTMFAGQTGQPPLKKLKTHMSNQTLQSIEAETILATAPPLFLAPVDDISEMKQLYTKLADPLCTRLPSAPKSRKRTVAELAADEALAAEQQQFMLAMDERLAPSSTTATTSKTTVADAEANSNATEARFERFKVLEDIKDSLREKKERENEARLLQQQQSLAAQQQQAQMRTKMEQERAMQEAAKAREIQAKKQELHRNQSGQNVPQQATPQLQHQGSPVQMPATAGQHGHPNPNSVLTNAQQLAASQTAHSSPAARHATPQNIPSPAMSNMISRPQGAPMVISGSNQGVGSPPRPTSAVPHGHAGGIPMIPQRSQQPPSRNGTPAMVNGTPRMQQATPIMRNVTPTPRMSQASPVSHASATPMMANGMLGAAHMNGQPQITPRQQQQIFQQQQQQARQAAMMQAVRERALHGGPTQVMTPQQMQAMAAAQAQAQARQQQSVQEAYRANMQAMQQQMQQHGGHAMVNGMIMNQGQQGNQPQMSANDMMLRRSFAIIYKKLLTEYLNHLKNQFGSEANIPPQQLENAKQRAMQQAQVALNEQRRRTMIAQQQQAAHQVQQQQQAAMFAQMQRNGQMNGQMNGGMGGMGNLGGM</sequence>
<feature type="compositionally biased region" description="Polar residues" evidence="1">
    <location>
        <begin position="620"/>
        <end position="630"/>
    </location>
</feature>
<dbReference type="GO" id="GO:0003712">
    <property type="term" value="F:transcription coregulator activity"/>
    <property type="evidence" value="ECO:0007669"/>
    <property type="project" value="InterPro"/>
</dbReference>
<reference evidence="3" key="1">
    <citation type="submission" date="2021-03" db="EMBL/GenBank/DDBJ databases">
        <authorList>
            <person name="Tagirdzhanova G."/>
        </authorList>
    </citation>
    <scope>NUCLEOTIDE SEQUENCE</scope>
</reference>
<gene>
    <name evidence="3" type="ORF">GOMPHAMPRED_004799</name>
</gene>
<feature type="compositionally biased region" description="Low complexity" evidence="1">
    <location>
        <begin position="411"/>
        <end position="421"/>
    </location>
</feature>
<dbReference type="PANTHER" id="PTHR13526">
    <property type="entry name" value="TRANSCRIPTION FACTOR SPT20 HOMOLOG"/>
    <property type="match status" value="1"/>
</dbReference>
<feature type="region of interest" description="Disordered" evidence="1">
    <location>
        <begin position="456"/>
        <end position="638"/>
    </location>
</feature>
<evidence type="ECO:0000313" key="3">
    <source>
        <dbReference type="EMBL" id="CAF9906590.1"/>
    </source>
</evidence>
<dbReference type="EMBL" id="CAJPDQ010000003">
    <property type="protein sequence ID" value="CAF9906590.1"/>
    <property type="molecule type" value="Genomic_DNA"/>
</dbReference>
<dbReference type="InterPro" id="IPR021950">
    <property type="entry name" value="Spt20"/>
</dbReference>
<dbReference type="Proteomes" id="UP000664169">
    <property type="component" value="Unassembled WGS sequence"/>
</dbReference>
<dbReference type="InterPro" id="IPR046468">
    <property type="entry name" value="Spt20-like_SEP"/>
</dbReference>
<comment type="caution">
    <text evidence="3">The sequence shown here is derived from an EMBL/GenBank/DDBJ whole genome shotgun (WGS) entry which is preliminary data.</text>
</comment>
<dbReference type="OrthoDB" id="1932706at2759"/>
<feature type="compositionally biased region" description="Basic and acidic residues" evidence="1">
    <location>
        <begin position="74"/>
        <end position="85"/>
    </location>
</feature>
<feature type="compositionally biased region" description="Polar residues" evidence="1">
    <location>
        <begin position="567"/>
        <end position="581"/>
    </location>
</feature>
<feature type="compositionally biased region" description="Basic and acidic residues" evidence="1">
    <location>
        <begin position="236"/>
        <end position="255"/>
    </location>
</feature>
<dbReference type="PANTHER" id="PTHR13526:SF8">
    <property type="entry name" value="TRANSCRIPTION FACTOR SPT20 HOMOLOG"/>
    <property type="match status" value="1"/>
</dbReference>
<evidence type="ECO:0000259" key="2">
    <source>
        <dbReference type="Pfam" id="PF12090"/>
    </source>
</evidence>